<dbReference type="HAMAP" id="MF_00265">
    <property type="entry name" value="VapC_Nob1"/>
    <property type="match status" value="1"/>
</dbReference>
<comment type="caution">
    <text evidence="10">The sequence shown here is derived from an EMBL/GenBank/DDBJ whole genome shotgun (WGS) entry which is preliminary data.</text>
</comment>
<keyword evidence="2 8" id="KW-1277">Toxin-antitoxin system</keyword>
<dbReference type="GO" id="GO:0000287">
    <property type="term" value="F:magnesium ion binding"/>
    <property type="evidence" value="ECO:0007669"/>
    <property type="project" value="UniProtKB-UniRule"/>
</dbReference>
<dbReference type="CDD" id="cd18748">
    <property type="entry name" value="PIN_VapC4-5_FitB-like"/>
    <property type="match status" value="1"/>
</dbReference>
<keyword evidence="11" id="KW-1185">Reference proteome</keyword>
<keyword evidence="3 8" id="KW-0540">Nuclease</keyword>
<dbReference type="SUPFAM" id="SSF88723">
    <property type="entry name" value="PIN domain-like"/>
    <property type="match status" value="1"/>
</dbReference>
<evidence type="ECO:0000313" key="10">
    <source>
        <dbReference type="EMBL" id="MBB4566495.1"/>
    </source>
</evidence>
<feature type="binding site" evidence="8">
    <location>
        <position position="6"/>
    </location>
    <ligand>
        <name>Mg(2+)</name>
        <dbReference type="ChEBI" id="CHEBI:18420"/>
    </ligand>
</feature>
<feature type="domain" description="PIN" evidence="9">
    <location>
        <begin position="3"/>
        <end position="124"/>
    </location>
</feature>
<evidence type="ECO:0000256" key="2">
    <source>
        <dbReference type="ARBA" id="ARBA00022649"/>
    </source>
</evidence>
<keyword evidence="6 8" id="KW-0460">Magnesium</keyword>
<dbReference type="Proteomes" id="UP000543836">
    <property type="component" value="Unassembled WGS sequence"/>
</dbReference>
<accession>A0A7W6ZQ46</accession>
<reference evidence="10 11" key="1">
    <citation type="submission" date="2020-08" db="EMBL/GenBank/DDBJ databases">
        <title>Genomic Encyclopedia of Type Strains, Phase IV (KMG-V): Genome sequencing to study the core and pangenomes of soil and plant-associated prokaryotes.</title>
        <authorList>
            <person name="Whitman W."/>
        </authorList>
    </citation>
    <scope>NUCLEOTIDE SEQUENCE [LARGE SCALE GENOMIC DNA]</scope>
    <source>
        <strain evidence="10 11">SEMIA 492</strain>
    </source>
</reference>
<keyword evidence="5 8" id="KW-0378">Hydrolase</keyword>
<name>A0A7W6ZQ46_9HYPH</name>
<dbReference type="InterPro" id="IPR002716">
    <property type="entry name" value="PIN_dom"/>
</dbReference>
<dbReference type="EC" id="3.1.-.-" evidence="8"/>
<dbReference type="AlphaFoldDB" id="A0A7W6ZQ46"/>
<dbReference type="OrthoDB" id="9796690at2"/>
<dbReference type="GO" id="GO:0004519">
    <property type="term" value="F:endonuclease activity"/>
    <property type="evidence" value="ECO:0007669"/>
    <property type="project" value="UniProtKB-KW"/>
</dbReference>
<evidence type="ECO:0000256" key="1">
    <source>
        <dbReference type="ARBA" id="ARBA00001946"/>
    </source>
</evidence>
<dbReference type="Gene3D" id="3.40.50.1010">
    <property type="entry name" value="5'-nuclease"/>
    <property type="match status" value="1"/>
</dbReference>
<dbReference type="InterPro" id="IPR022907">
    <property type="entry name" value="VapC_family"/>
</dbReference>
<keyword evidence="8" id="KW-0800">Toxin</keyword>
<dbReference type="GO" id="GO:0004540">
    <property type="term" value="F:RNA nuclease activity"/>
    <property type="evidence" value="ECO:0007669"/>
    <property type="project" value="InterPro"/>
</dbReference>
<dbReference type="GO" id="GO:0090729">
    <property type="term" value="F:toxin activity"/>
    <property type="evidence" value="ECO:0007669"/>
    <property type="project" value="UniProtKB-KW"/>
</dbReference>
<dbReference type="GO" id="GO:0016787">
    <property type="term" value="F:hydrolase activity"/>
    <property type="evidence" value="ECO:0007669"/>
    <property type="project" value="UniProtKB-KW"/>
</dbReference>
<protein>
    <recommendedName>
        <fullName evidence="8">Ribonuclease VapC</fullName>
        <shortName evidence="8">RNase VapC</shortName>
        <ecNumber evidence="8">3.1.-.-</ecNumber>
    </recommendedName>
    <alternativeName>
        <fullName evidence="8">Toxin VapC</fullName>
    </alternativeName>
</protein>
<dbReference type="PANTHER" id="PTHR33653">
    <property type="entry name" value="RIBONUCLEASE VAPC2"/>
    <property type="match status" value="1"/>
</dbReference>
<comment type="similarity">
    <text evidence="7 8">Belongs to the PINc/VapC protein family.</text>
</comment>
<evidence type="ECO:0000256" key="7">
    <source>
        <dbReference type="ARBA" id="ARBA00038093"/>
    </source>
</evidence>
<gene>
    <name evidence="8" type="primary">vapC</name>
    <name evidence="10" type="ORF">GGE60_000583</name>
</gene>
<evidence type="ECO:0000256" key="4">
    <source>
        <dbReference type="ARBA" id="ARBA00022723"/>
    </source>
</evidence>
<dbReference type="InterPro" id="IPR050556">
    <property type="entry name" value="Type_II_TA_system_RNase"/>
</dbReference>
<evidence type="ECO:0000256" key="8">
    <source>
        <dbReference type="HAMAP-Rule" id="MF_00265"/>
    </source>
</evidence>
<organism evidence="10 11">
    <name type="scientific">Rhizobium leucaenae</name>
    <dbReference type="NCBI Taxonomy" id="29450"/>
    <lineage>
        <taxon>Bacteria</taxon>
        <taxon>Pseudomonadati</taxon>
        <taxon>Pseudomonadota</taxon>
        <taxon>Alphaproteobacteria</taxon>
        <taxon>Hyphomicrobiales</taxon>
        <taxon>Rhizobiaceae</taxon>
        <taxon>Rhizobium/Agrobacterium group</taxon>
        <taxon>Rhizobium</taxon>
    </lineage>
</organism>
<dbReference type="InterPro" id="IPR029060">
    <property type="entry name" value="PIN-like_dom_sf"/>
</dbReference>
<evidence type="ECO:0000259" key="9">
    <source>
        <dbReference type="Pfam" id="PF01850"/>
    </source>
</evidence>
<sequence>MFYLLDTNILSRLSNDPHGHVSRKIAELDVDDVITSVIVAGEVEFGLESKGSERLRLNMEAILQAIRVMPLENSVYRHYGWLRADLKRKGTPIGPNDLWIAAHALALDAVLVTDNEGEFSRVPGLKVENWLR</sequence>
<dbReference type="PANTHER" id="PTHR33653:SF1">
    <property type="entry name" value="RIBONUCLEASE VAPC2"/>
    <property type="match status" value="1"/>
</dbReference>
<evidence type="ECO:0000256" key="6">
    <source>
        <dbReference type="ARBA" id="ARBA00022842"/>
    </source>
</evidence>
<evidence type="ECO:0000256" key="5">
    <source>
        <dbReference type="ARBA" id="ARBA00022801"/>
    </source>
</evidence>
<evidence type="ECO:0000256" key="3">
    <source>
        <dbReference type="ARBA" id="ARBA00022722"/>
    </source>
</evidence>
<dbReference type="EMBL" id="JACIIG010000001">
    <property type="protein sequence ID" value="MBB4566495.1"/>
    <property type="molecule type" value="Genomic_DNA"/>
</dbReference>
<keyword evidence="10" id="KW-0255">Endonuclease</keyword>
<keyword evidence="4 8" id="KW-0479">Metal-binding</keyword>
<comment type="cofactor">
    <cofactor evidence="1 8">
        <name>Mg(2+)</name>
        <dbReference type="ChEBI" id="CHEBI:18420"/>
    </cofactor>
</comment>
<evidence type="ECO:0000313" key="11">
    <source>
        <dbReference type="Proteomes" id="UP000543836"/>
    </source>
</evidence>
<comment type="function">
    <text evidence="8">Toxic component of a toxin-antitoxin (TA) system. An RNase.</text>
</comment>
<feature type="binding site" evidence="8">
    <location>
        <position position="97"/>
    </location>
    <ligand>
        <name>Mg(2+)</name>
        <dbReference type="ChEBI" id="CHEBI:18420"/>
    </ligand>
</feature>
<dbReference type="Pfam" id="PF01850">
    <property type="entry name" value="PIN"/>
    <property type="match status" value="1"/>
</dbReference>
<proteinExistence type="inferred from homology"/>
<dbReference type="RefSeq" id="WP_028752865.1">
    <property type="nucleotide sequence ID" value="NZ_JACIIG010000001.1"/>
</dbReference>